<name>A0A9X2IBV2_9GAMM</name>
<keyword evidence="4" id="KW-0560">Oxidoreductase</keyword>
<dbReference type="CDD" id="cd06558">
    <property type="entry name" value="crotonase-like"/>
    <property type="match status" value="1"/>
</dbReference>
<dbReference type="Gene3D" id="3.40.50.720">
    <property type="entry name" value="NAD(P)-binding Rossmann-like Domain"/>
    <property type="match status" value="1"/>
</dbReference>
<sequence>MQEPFFIKKVAVLGAGVMGAQIAAHCVNAGIETLLFDLAAKEGPANGLIDKAIVNLGKLKPAPLATAQTAALLKARNYEQNLADLSSCDLIIEAIAERIDWKEDLYKRISPYLTEKSILVSNTSGLSINSLCDVLPKQHREHFCGVHFFNPPRYMHLAELIPAQTTSKKMMDNLETWLTSHLGKGVVRAKDTPNFIANRIGVFSLLTTLHHTLAMDMGLDEVDALTGPLLGRPKSATFRTMDVVGLDTMQHVVHTMQQQLKDDPWHPHFKLPEWLSGLIKEGHLGQKSGQGIYRKNGKVIEVYDIKSGNYRPSKSEISDELNAIMKNTDPVARMKGLINSSNKQAQFLAACFKDLFHYCAFHLEDIADNVRDVDLAIRWGFGWMQGPFETWQLADLQQMTQFISQSIEAKTTLSTAKLPGWLAEIQAFYTRDGAYSPQQNEYQSRSKLPVYQHQFFPDRVLKESVYSTPYIYENEGVCLWHLKDDVAVVNFNSKANTVGQAVLDGLYEALELAEKQCKGLIIYQHDASNFSSGADLRGVSMLIQEKKMQELEAMIVQFQQVAMRLKYSAIPTVAALRGRALGGGCELMMHCDTVVSAFESYPGLVEVGVGVIPAGGGCKEMAMRAAHQAQQADLMTFLQVFFQQIATAQVAGSAPDALQMGYLRSTDTVVMHADEVLYAALAKINAMQAANYLPPLQKKFKVAGIEGHARLQAGLVNWLEGGFISQHDYFLANELAAVLCGGNLNQGTLVDENWVLKLEREAFIKLAAMPLTQARISHLLETGKPLRN</sequence>
<evidence type="ECO:0000256" key="4">
    <source>
        <dbReference type="ARBA" id="ARBA00023002"/>
    </source>
</evidence>
<organism evidence="10 11">
    <name type="scientific">Legionella maioricensis</name>
    <dbReference type="NCBI Taxonomy" id="2896528"/>
    <lineage>
        <taxon>Bacteria</taxon>
        <taxon>Pseudomonadati</taxon>
        <taxon>Pseudomonadota</taxon>
        <taxon>Gammaproteobacteria</taxon>
        <taxon>Legionellales</taxon>
        <taxon>Legionellaceae</taxon>
        <taxon>Legionella</taxon>
    </lineage>
</organism>
<dbReference type="GO" id="GO:0016042">
    <property type="term" value="P:lipid catabolic process"/>
    <property type="evidence" value="ECO:0007669"/>
    <property type="project" value="UniProtKB-KW"/>
</dbReference>
<dbReference type="InterPro" id="IPR006176">
    <property type="entry name" value="3-OHacyl-CoA_DH_NAD-bd"/>
</dbReference>
<dbReference type="Pfam" id="PF02737">
    <property type="entry name" value="3HCDH_N"/>
    <property type="match status" value="1"/>
</dbReference>
<dbReference type="InterPro" id="IPR006108">
    <property type="entry name" value="3HC_DH_C"/>
</dbReference>
<evidence type="ECO:0000256" key="7">
    <source>
        <dbReference type="ARBA" id="ARBA00049556"/>
    </source>
</evidence>
<dbReference type="Pfam" id="PF00725">
    <property type="entry name" value="3HCDH"/>
    <property type="match status" value="1"/>
</dbReference>
<proteinExistence type="predicted"/>
<gene>
    <name evidence="10" type="ORF">LOX96_10990</name>
</gene>
<dbReference type="InterPro" id="IPR008927">
    <property type="entry name" value="6-PGluconate_DH-like_C_sf"/>
</dbReference>
<dbReference type="RefSeq" id="WP_250421528.1">
    <property type="nucleotide sequence ID" value="NZ_JAJKBJ010000012.1"/>
</dbReference>
<dbReference type="InterPro" id="IPR001753">
    <property type="entry name" value="Enoyl-CoA_hydra/iso"/>
</dbReference>
<protein>
    <submittedName>
        <fullName evidence="10">3-hydroxyacyl-CoA dehydrogenase/enoyl-CoA hydratase family protein</fullName>
    </submittedName>
</protein>
<keyword evidence="5" id="KW-0520">NAD</keyword>
<dbReference type="Pfam" id="PF00378">
    <property type="entry name" value="ECH_1"/>
    <property type="match status" value="1"/>
</dbReference>
<evidence type="ECO:0000256" key="6">
    <source>
        <dbReference type="ARBA" id="ARBA00023098"/>
    </source>
</evidence>
<evidence type="ECO:0000259" key="8">
    <source>
        <dbReference type="Pfam" id="PF00725"/>
    </source>
</evidence>
<dbReference type="EMBL" id="JAJKBJ010000012">
    <property type="protein sequence ID" value="MCL9684621.1"/>
    <property type="molecule type" value="Genomic_DNA"/>
</dbReference>
<dbReference type="GO" id="GO:0003857">
    <property type="term" value="F:(3S)-3-hydroxyacyl-CoA dehydrogenase (NAD+) activity"/>
    <property type="evidence" value="ECO:0007669"/>
    <property type="project" value="UniProtKB-EC"/>
</dbReference>
<dbReference type="Gene3D" id="1.10.1040.50">
    <property type="match status" value="1"/>
</dbReference>
<keyword evidence="3" id="KW-0442">Lipid degradation</keyword>
<feature type="domain" description="3-hydroxyacyl-CoA dehydrogenase C-terminal" evidence="8">
    <location>
        <begin position="195"/>
        <end position="294"/>
    </location>
</feature>
<reference evidence="10" key="1">
    <citation type="submission" date="2021-11" db="EMBL/GenBank/DDBJ databases">
        <title>Legionella maioricencis sp. nov., a new species isolated from hot water samples in Mallorca.</title>
        <authorList>
            <person name="Crespi S."/>
            <person name="Drasar V."/>
            <person name="Salva-Serra F."/>
            <person name="Jaen-Luchoro D."/>
            <person name="Pineiro-Iglesias B."/>
            <person name="Aliaga F."/>
            <person name="Fernandez-Juarez V."/>
            <person name="Coll G."/>
            <person name="Moore E.R.B."/>
            <person name="Bennasar-Figueras A."/>
        </authorList>
    </citation>
    <scope>NUCLEOTIDE SEQUENCE</scope>
    <source>
        <strain evidence="10">HCPI-6</strain>
    </source>
</reference>
<dbReference type="SUPFAM" id="SSF52096">
    <property type="entry name" value="ClpP/crotonase"/>
    <property type="match status" value="1"/>
</dbReference>
<evidence type="ECO:0000256" key="3">
    <source>
        <dbReference type="ARBA" id="ARBA00022963"/>
    </source>
</evidence>
<evidence type="ECO:0000256" key="1">
    <source>
        <dbReference type="ARBA" id="ARBA00005005"/>
    </source>
</evidence>
<keyword evidence="6" id="KW-0443">Lipid metabolism</keyword>
<feature type="domain" description="3-hydroxyacyl-CoA dehydrogenase NAD binding" evidence="9">
    <location>
        <begin position="9"/>
        <end position="192"/>
    </location>
</feature>
<accession>A0A9X2IBV2</accession>
<dbReference type="Proteomes" id="UP001139721">
    <property type="component" value="Unassembled WGS sequence"/>
</dbReference>
<dbReference type="SUPFAM" id="SSF51735">
    <property type="entry name" value="NAD(P)-binding Rossmann-fold domains"/>
    <property type="match status" value="1"/>
</dbReference>
<keyword evidence="11" id="KW-1185">Reference proteome</keyword>
<evidence type="ECO:0000259" key="9">
    <source>
        <dbReference type="Pfam" id="PF02737"/>
    </source>
</evidence>
<dbReference type="AlphaFoldDB" id="A0A9X2IBV2"/>
<evidence type="ECO:0000256" key="5">
    <source>
        <dbReference type="ARBA" id="ARBA00023027"/>
    </source>
</evidence>
<dbReference type="InterPro" id="IPR036291">
    <property type="entry name" value="NAD(P)-bd_dom_sf"/>
</dbReference>
<comment type="caution">
    <text evidence="10">The sequence shown here is derived from an EMBL/GenBank/DDBJ whole genome shotgun (WGS) entry which is preliminary data.</text>
</comment>
<dbReference type="PANTHER" id="PTHR48075">
    <property type="entry name" value="3-HYDROXYACYL-COA DEHYDROGENASE FAMILY PROTEIN"/>
    <property type="match status" value="1"/>
</dbReference>
<dbReference type="GO" id="GO:0070403">
    <property type="term" value="F:NAD+ binding"/>
    <property type="evidence" value="ECO:0007669"/>
    <property type="project" value="InterPro"/>
</dbReference>
<dbReference type="GO" id="GO:0006631">
    <property type="term" value="P:fatty acid metabolic process"/>
    <property type="evidence" value="ECO:0007669"/>
    <property type="project" value="UniProtKB-KW"/>
</dbReference>
<evidence type="ECO:0000313" key="11">
    <source>
        <dbReference type="Proteomes" id="UP001139721"/>
    </source>
</evidence>
<comment type="catalytic activity">
    <reaction evidence="7">
        <text>a (3S)-3-hydroxyacyl-CoA + NAD(+) = a 3-oxoacyl-CoA + NADH + H(+)</text>
        <dbReference type="Rhea" id="RHEA:22432"/>
        <dbReference type="ChEBI" id="CHEBI:15378"/>
        <dbReference type="ChEBI" id="CHEBI:57318"/>
        <dbReference type="ChEBI" id="CHEBI:57540"/>
        <dbReference type="ChEBI" id="CHEBI:57945"/>
        <dbReference type="ChEBI" id="CHEBI:90726"/>
        <dbReference type="EC" id="1.1.1.35"/>
    </reaction>
</comment>
<dbReference type="Gene3D" id="3.90.226.10">
    <property type="entry name" value="2-enoyl-CoA Hydratase, Chain A, domain 1"/>
    <property type="match status" value="1"/>
</dbReference>
<evidence type="ECO:0000313" key="10">
    <source>
        <dbReference type="EMBL" id="MCL9684621.1"/>
    </source>
</evidence>
<dbReference type="InterPro" id="IPR029045">
    <property type="entry name" value="ClpP/crotonase-like_dom_sf"/>
</dbReference>
<dbReference type="PANTHER" id="PTHR48075:SF7">
    <property type="entry name" value="3-HYDROXYACYL-COA DEHYDROGENASE-RELATED"/>
    <property type="match status" value="1"/>
</dbReference>
<dbReference type="SUPFAM" id="SSF48179">
    <property type="entry name" value="6-phosphogluconate dehydrogenase C-terminal domain-like"/>
    <property type="match status" value="2"/>
</dbReference>
<keyword evidence="2" id="KW-0276">Fatty acid metabolism</keyword>
<evidence type="ECO:0000256" key="2">
    <source>
        <dbReference type="ARBA" id="ARBA00022832"/>
    </source>
</evidence>
<comment type="pathway">
    <text evidence="1">Lipid metabolism; fatty acid beta-oxidation.</text>
</comment>